<evidence type="ECO:0000313" key="1">
    <source>
        <dbReference type="EMBL" id="SET81696.1"/>
    </source>
</evidence>
<protein>
    <submittedName>
        <fullName evidence="1">Uncharacterized protein</fullName>
    </submittedName>
</protein>
<dbReference type="EMBL" id="FOHX01000004">
    <property type="protein sequence ID" value="SET81696.1"/>
    <property type="molecule type" value="Genomic_DNA"/>
</dbReference>
<reference evidence="1 2" key="1">
    <citation type="submission" date="2016-10" db="EMBL/GenBank/DDBJ databases">
        <authorList>
            <person name="de Groot N.N."/>
        </authorList>
    </citation>
    <scope>NUCLEOTIDE SEQUENCE [LARGE SCALE GENOMIC DNA]</scope>
    <source>
        <strain evidence="1 2">CGMCC 4.5598</strain>
    </source>
</reference>
<gene>
    <name evidence="1" type="ORF">SAMN05421811_104249</name>
</gene>
<proteinExistence type="predicted"/>
<organism evidence="1 2">
    <name type="scientific">Nonomuraea wenchangensis</name>
    <dbReference type="NCBI Taxonomy" id="568860"/>
    <lineage>
        <taxon>Bacteria</taxon>
        <taxon>Bacillati</taxon>
        <taxon>Actinomycetota</taxon>
        <taxon>Actinomycetes</taxon>
        <taxon>Streptosporangiales</taxon>
        <taxon>Streptosporangiaceae</taxon>
        <taxon>Nonomuraea</taxon>
    </lineage>
</organism>
<dbReference type="AlphaFoldDB" id="A0A1I0HFA8"/>
<evidence type="ECO:0000313" key="2">
    <source>
        <dbReference type="Proteomes" id="UP000199361"/>
    </source>
</evidence>
<dbReference type="STRING" id="568860.SAMN05421811_104249"/>
<keyword evidence="2" id="KW-1185">Reference proteome</keyword>
<sequence>MPAPLDPKVAEARIRAKGWIPTVPFPGADKPWPGYCATCKKPGKPKYGNVCSPGSKQGPCRPCSGSEKKTEEEARAVMAIRGLTPKVPYPGNRVPWESTCGNCGGTTSPTLSSVRKAIKQGQPKCCDTCRRNGPIGPEQAVDLLRLAGAEPLVPYSKVKTPWRARCLNENCRAEIKPTLDNIKHAGTGACLNCGAFGIKADDDALVYLMVHPTLAAAKIGIAKVGSRRIALHESTGWTLLTTIFMSGRQARAVERHVLSNWSALGLPYGVHPSAMPYAGYTETVSLDARRLDDVREDFDQALRDLAPERAARANQPSSLEVT</sequence>
<accession>A0A1I0HFA8</accession>
<dbReference type="Proteomes" id="UP000199361">
    <property type="component" value="Unassembled WGS sequence"/>
</dbReference>
<name>A0A1I0HFA8_9ACTN</name>